<dbReference type="EMBL" id="KV750426">
    <property type="protein sequence ID" value="OCL04819.1"/>
    <property type="molecule type" value="Genomic_DNA"/>
</dbReference>
<dbReference type="OrthoDB" id="2213137at2759"/>
<evidence type="ECO:0000313" key="4">
    <source>
        <dbReference type="EMBL" id="OCL04819.1"/>
    </source>
</evidence>
<dbReference type="SUPFAM" id="SSF103473">
    <property type="entry name" value="MFS general substrate transporter"/>
    <property type="match status" value="1"/>
</dbReference>
<evidence type="ECO:0000313" key="5">
    <source>
        <dbReference type="Proteomes" id="UP000250140"/>
    </source>
</evidence>
<proteinExistence type="inferred from homology"/>
<organism evidence="4 5">
    <name type="scientific">Glonium stellatum</name>
    <dbReference type="NCBI Taxonomy" id="574774"/>
    <lineage>
        <taxon>Eukaryota</taxon>
        <taxon>Fungi</taxon>
        <taxon>Dikarya</taxon>
        <taxon>Ascomycota</taxon>
        <taxon>Pezizomycotina</taxon>
        <taxon>Dothideomycetes</taxon>
        <taxon>Pleosporomycetidae</taxon>
        <taxon>Gloniales</taxon>
        <taxon>Gloniaceae</taxon>
        <taxon>Glonium</taxon>
    </lineage>
</organism>
<dbReference type="Proteomes" id="UP000250140">
    <property type="component" value="Unassembled WGS sequence"/>
</dbReference>
<comment type="similarity">
    <text evidence="2">Belongs to the major facilitator superfamily. Monocarboxylate porter (TC 2.A.1.13) family.</text>
</comment>
<keyword evidence="3" id="KW-1133">Transmembrane helix</keyword>
<dbReference type="PANTHER" id="PTHR11360:SF287">
    <property type="entry name" value="MFS MONOCARBOXYLATE TRANSPORTER"/>
    <property type="match status" value="1"/>
</dbReference>
<dbReference type="InterPro" id="IPR050327">
    <property type="entry name" value="Proton-linked_MCT"/>
</dbReference>
<comment type="subcellular location">
    <subcellularLocation>
        <location evidence="1">Membrane</location>
        <topology evidence="1">Multi-pass membrane protein</topology>
    </subcellularLocation>
</comment>
<keyword evidence="5" id="KW-1185">Reference proteome</keyword>
<feature type="transmembrane region" description="Helical" evidence="3">
    <location>
        <begin position="47"/>
        <end position="65"/>
    </location>
</feature>
<feature type="transmembrane region" description="Helical" evidence="3">
    <location>
        <begin position="136"/>
        <end position="156"/>
    </location>
</feature>
<dbReference type="InterPro" id="IPR036259">
    <property type="entry name" value="MFS_trans_sf"/>
</dbReference>
<gene>
    <name evidence="4" type="ORF">AOQ84DRAFT_399894</name>
</gene>
<keyword evidence="3" id="KW-0812">Transmembrane</keyword>
<evidence type="ECO:0000256" key="3">
    <source>
        <dbReference type="SAM" id="Phobius"/>
    </source>
</evidence>
<feature type="transmembrane region" description="Helical" evidence="3">
    <location>
        <begin position="103"/>
        <end position="124"/>
    </location>
</feature>
<feature type="transmembrane region" description="Helical" evidence="3">
    <location>
        <begin position="77"/>
        <end position="97"/>
    </location>
</feature>
<dbReference type="GO" id="GO:0016020">
    <property type="term" value="C:membrane"/>
    <property type="evidence" value="ECO:0007669"/>
    <property type="project" value="UniProtKB-SubCell"/>
</dbReference>
<feature type="transmembrane region" description="Helical" evidence="3">
    <location>
        <begin position="387"/>
        <end position="407"/>
    </location>
</feature>
<feature type="transmembrane region" description="Helical" evidence="3">
    <location>
        <begin position="216"/>
        <end position="235"/>
    </location>
</feature>
<dbReference type="Pfam" id="PF07690">
    <property type="entry name" value="MFS_1"/>
    <property type="match status" value="1"/>
</dbReference>
<keyword evidence="3" id="KW-0472">Membrane</keyword>
<reference evidence="4 5" key="1">
    <citation type="journal article" date="2016" name="Nat. Commun.">
        <title>Ectomycorrhizal ecology is imprinted in the genome of the dominant symbiotic fungus Cenococcum geophilum.</title>
        <authorList>
            <consortium name="DOE Joint Genome Institute"/>
            <person name="Peter M."/>
            <person name="Kohler A."/>
            <person name="Ohm R.A."/>
            <person name="Kuo A."/>
            <person name="Krutzmann J."/>
            <person name="Morin E."/>
            <person name="Arend M."/>
            <person name="Barry K.W."/>
            <person name="Binder M."/>
            <person name="Choi C."/>
            <person name="Clum A."/>
            <person name="Copeland A."/>
            <person name="Grisel N."/>
            <person name="Haridas S."/>
            <person name="Kipfer T."/>
            <person name="LaButti K."/>
            <person name="Lindquist E."/>
            <person name="Lipzen A."/>
            <person name="Maire R."/>
            <person name="Meier B."/>
            <person name="Mihaltcheva S."/>
            <person name="Molinier V."/>
            <person name="Murat C."/>
            <person name="Poggeler S."/>
            <person name="Quandt C.A."/>
            <person name="Sperisen C."/>
            <person name="Tritt A."/>
            <person name="Tisserant E."/>
            <person name="Crous P.W."/>
            <person name="Henrissat B."/>
            <person name="Nehls U."/>
            <person name="Egli S."/>
            <person name="Spatafora J.W."/>
            <person name="Grigoriev I.V."/>
            <person name="Martin F.M."/>
        </authorList>
    </citation>
    <scope>NUCLEOTIDE SEQUENCE [LARGE SCALE GENOMIC DNA]</scope>
    <source>
        <strain evidence="4 5">CBS 207.34</strain>
    </source>
</reference>
<dbReference type="AlphaFoldDB" id="A0A8E2JQ03"/>
<evidence type="ECO:0000256" key="1">
    <source>
        <dbReference type="ARBA" id="ARBA00004141"/>
    </source>
</evidence>
<accession>A0A8E2JQ03</accession>
<feature type="transmembrane region" description="Helical" evidence="3">
    <location>
        <begin position="286"/>
        <end position="318"/>
    </location>
</feature>
<dbReference type="InterPro" id="IPR011701">
    <property type="entry name" value="MFS"/>
</dbReference>
<dbReference type="Gene3D" id="1.20.1250.20">
    <property type="entry name" value="MFS general substrate transporter like domains"/>
    <property type="match status" value="2"/>
</dbReference>
<feature type="transmembrane region" description="Helical" evidence="3">
    <location>
        <begin position="168"/>
        <end position="187"/>
    </location>
</feature>
<evidence type="ECO:0000256" key="2">
    <source>
        <dbReference type="ARBA" id="ARBA00006727"/>
    </source>
</evidence>
<name>A0A8E2JQ03_9PEZI</name>
<dbReference type="PANTHER" id="PTHR11360">
    <property type="entry name" value="MONOCARBOXYLATE TRANSPORTER"/>
    <property type="match status" value="1"/>
</dbReference>
<dbReference type="GO" id="GO:0022857">
    <property type="term" value="F:transmembrane transporter activity"/>
    <property type="evidence" value="ECO:0007669"/>
    <property type="project" value="InterPro"/>
</dbReference>
<protein>
    <submittedName>
        <fullName evidence="4">Monocarboxylate transporter</fullName>
    </submittedName>
</protein>
<sequence length="417" mass="45186">MDRGAGAWLFLLGCWLVEAMVWGFPLAFGIFQSYYTTHPLFSSSKSIPTIGALAVGVSYLGVPLTSPITLRYPRYNVHILIFGWLLCIFSLALASFATQTWHLILTQGAMYGTGWVICYTPFLIMLNDWFSARRGLAYGVLFGASGVSGLIIPFLLEALLAHFGFRNTLRIYAAAMIIISGPSMFLIRPRIPVHFQRAPSSAVNSKRRHYNFLANPLTYVFGFSILLQGLAFPLPPTFLPSYARVLALPPSSGDMLLAVNSLAQVTGQILLGHFSDTLSTHIPHAVASLVSGLAVLTLWGPATGVGSLVAFATLWGAFSGSYSVSWTKIAAGMSEGEDDTAGATMMLYAWFSFERGVADILAGPISSILLGNEVDLGTYGLGKWKGVIVFSGAVLLLSSAGGLAWFWERWRGKRVMK</sequence>